<dbReference type="InterPro" id="IPR017926">
    <property type="entry name" value="GATASE"/>
</dbReference>
<keyword evidence="2" id="KW-0378">Hydrolase</keyword>
<dbReference type="PROSITE" id="PS51273">
    <property type="entry name" value="GATASE_TYPE_1"/>
    <property type="match status" value="1"/>
</dbReference>
<feature type="domain" description="Glutamine amidotransferase" evidence="1">
    <location>
        <begin position="58"/>
        <end position="169"/>
    </location>
</feature>
<dbReference type="InterPro" id="IPR044992">
    <property type="entry name" value="ChyE-like"/>
</dbReference>
<keyword evidence="3" id="KW-1185">Reference proteome</keyword>
<evidence type="ECO:0000313" key="2">
    <source>
        <dbReference type="EMBL" id="MDA0179883.1"/>
    </source>
</evidence>
<reference evidence="2" key="1">
    <citation type="submission" date="2022-10" db="EMBL/GenBank/DDBJ databases">
        <title>The WGS of Solirubrobacter phytolaccae KCTC 29190.</title>
        <authorList>
            <person name="Jiang Z."/>
        </authorList>
    </citation>
    <scope>NUCLEOTIDE SEQUENCE</scope>
    <source>
        <strain evidence="2">KCTC 29190</strain>
    </source>
</reference>
<dbReference type="PANTHER" id="PTHR42695">
    <property type="entry name" value="GLUTAMINE AMIDOTRANSFERASE YLR126C-RELATED"/>
    <property type="match status" value="1"/>
</dbReference>
<sequence length="226" mass="23323">MTGLVLQTQEDAPAGLLEGWAQRRGFALDTLRVDGEAAWPEPRAYDFVATLGSSASVAGGGPGWVARTIDFLRAADAADVPVLGICFGAQALAAALGGSVHKLATPEVGWVTVTSNDADRIPSGPWLAWHEDGFTLPPLGYELAANAFGCQAFCLTRHLGVQFHPEVTAGIVAGWTRADHEDLARAGVTAADLDPQPHAAEAARAAEVLFDGFAARAGLVAVASGA</sequence>
<gene>
    <name evidence="2" type="ORF">OJ997_06220</name>
</gene>
<dbReference type="PANTHER" id="PTHR42695:SF5">
    <property type="entry name" value="GLUTAMINE AMIDOTRANSFERASE YLR126C-RELATED"/>
    <property type="match status" value="1"/>
</dbReference>
<organism evidence="2 3">
    <name type="scientific">Solirubrobacter phytolaccae</name>
    <dbReference type="NCBI Taxonomy" id="1404360"/>
    <lineage>
        <taxon>Bacteria</taxon>
        <taxon>Bacillati</taxon>
        <taxon>Actinomycetota</taxon>
        <taxon>Thermoleophilia</taxon>
        <taxon>Solirubrobacterales</taxon>
        <taxon>Solirubrobacteraceae</taxon>
        <taxon>Solirubrobacter</taxon>
    </lineage>
</organism>
<dbReference type="GO" id="GO:0005829">
    <property type="term" value="C:cytosol"/>
    <property type="evidence" value="ECO:0007669"/>
    <property type="project" value="TreeGrafter"/>
</dbReference>
<dbReference type="Pfam" id="PF00117">
    <property type="entry name" value="GATase"/>
    <property type="match status" value="1"/>
</dbReference>
<name>A0A9X3S746_9ACTN</name>
<dbReference type="GO" id="GO:0016787">
    <property type="term" value="F:hydrolase activity"/>
    <property type="evidence" value="ECO:0007669"/>
    <property type="project" value="UniProtKB-KW"/>
</dbReference>
<accession>A0A9X3S746</accession>
<dbReference type="AlphaFoldDB" id="A0A9X3S746"/>
<protein>
    <submittedName>
        <fullName evidence="2">Gamma-glutamyl-gamma-aminobutyrate hydrolase family protein</fullName>
    </submittedName>
</protein>
<dbReference type="EMBL" id="JAPDDP010000008">
    <property type="protein sequence ID" value="MDA0179883.1"/>
    <property type="molecule type" value="Genomic_DNA"/>
</dbReference>
<evidence type="ECO:0000259" key="1">
    <source>
        <dbReference type="Pfam" id="PF00117"/>
    </source>
</evidence>
<evidence type="ECO:0000313" key="3">
    <source>
        <dbReference type="Proteomes" id="UP001147653"/>
    </source>
</evidence>
<proteinExistence type="predicted"/>
<dbReference type="RefSeq" id="WP_270024192.1">
    <property type="nucleotide sequence ID" value="NZ_JAPDDP010000008.1"/>
</dbReference>
<dbReference type="SUPFAM" id="SSF52317">
    <property type="entry name" value="Class I glutamine amidotransferase-like"/>
    <property type="match status" value="1"/>
</dbReference>
<dbReference type="Gene3D" id="3.40.50.880">
    <property type="match status" value="1"/>
</dbReference>
<dbReference type="InterPro" id="IPR029062">
    <property type="entry name" value="Class_I_gatase-like"/>
</dbReference>
<dbReference type="Proteomes" id="UP001147653">
    <property type="component" value="Unassembled WGS sequence"/>
</dbReference>
<comment type="caution">
    <text evidence="2">The sequence shown here is derived from an EMBL/GenBank/DDBJ whole genome shotgun (WGS) entry which is preliminary data.</text>
</comment>